<dbReference type="PANTHER" id="PTHR47131">
    <property type="entry name" value="CATION CHANNEL SPERM-ASSOCIATED PROTEIN 3"/>
    <property type="match status" value="1"/>
</dbReference>
<accession>A0A8U1EUV0</accession>
<gene>
    <name evidence="8" type="primary">LOC120056732</name>
</gene>
<evidence type="ECO:0000256" key="4">
    <source>
        <dbReference type="ARBA" id="ARBA00023136"/>
    </source>
</evidence>
<dbReference type="GO" id="GO:0036128">
    <property type="term" value="C:CatSper complex"/>
    <property type="evidence" value="ECO:0007669"/>
    <property type="project" value="TreeGrafter"/>
</dbReference>
<comment type="subcellular location">
    <subcellularLocation>
        <location evidence="1">Membrane</location>
        <topology evidence="1">Multi-pass membrane protein</topology>
    </subcellularLocation>
</comment>
<dbReference type="AlphaFoldDB" id="A0A8U1EUV0"/>
<evidence type="ECO:0000313" key="8">
    <source>
        <dbReference type="RefSeq" id="XP_038860866.1"/>
    </source>
</evidence>
<feature type="transmembrane region" description="Helical" evidence="5">
    <location>
        <begin position="156"/>
        <end position="172"/>
    </location>
</feature>
<feature type="transmembrane region" description="Helical" evidence="5">
    <location>
        <begin position="123"/>
        <end position="144"/>
    </location>
</feature>
<protein>
    <submittedName>
        <fullName evidence="8">Cation channel sperm-associated protein 3-like</fullName>
    </submittedName>
</protein>
<keyword evidence="4 5" id="KW-0472">Membrane</keyword>
<dbReference type="GO" id="GO:0001669">
    <property type="term" value="C:acrosomal vesicle"/>
    <property type="evidence" value="ECO:0007669"/>
    <property type="project" value="TreeGrafter"/>
</dbReference>
<keyword evidence="7" id="KW-1185">Reference proteome</keyword>
<dbReference type="KEGG" id="snh:120056732"/>
<dbReference type="GO" id="GO:0006814">
    <property type="term" value="P:sodium ion transport"/>
    <property type="evidence" value="ECO:0007669"/>
    <property type="project" value="TreeGrafter"/>
</dbReference>
<dbReference type="Proteomes" id="UP000808372">
    <property type="component" value="Chromosome 12"/>
</dbReference>
<reference evidence="8" key="1">
    <citation type="submission" date="2025-08" db="UniProtKB">
        <authorList>
            <consortium name="RefSeq"/>
        </authorList>
    </citation>
    <scope>IDENTIFICATION</scope>
    <source>
        <tissue evidence="8">White muscle</tissue>
    </source>
</reference>
<keyword evidence="2 5" id="KW-0812">Transmembrane</keyword>
<dbReference type="PANTHER" id="PTHR47131:SF1">
    <property type="entry name" value="CATION CHANNEL SPERM-ASSOCIATED PROTEIN 3"/>
    <property type="match status" value="1"/>
</dbReference>
<evidence type="ECO:0000256" key="2">
    <source>
        <dbReference type="ARBA" id="ARBA00022692"/>
    </source>
</evidence>
<dbReference type="Gene3D" id="1.10.287.70">
    <property type="match status" value="1"/>
</dbReference>
<keyword evidence="3 5" id="KW-1133">Transmembrane helix</keyword>
<name>A0A8U1EUV0_SALNM</name>
<proteinExistence type="predicted"/>
<dbReference type="GeneID" id="120056732"/>
<evidence type="ECO:0000313" key="7">
    <source>
        <dbReference type="Proteomes" id="UP000808372"/>
    </source>
</evidence>
<evidence type="ECO:0000256" key="1">
    <source>
        <dbReference type="ARBA" id="ARBA00004141"/>
    </source>
</evidence>
<feature type="transmembrane region" description="Helical" evidence="5">
    <location>
        <begin position="192"/>
        <end position="215"/>
    </location>
</feature>
<evidence type="ECO:0000256" key="5">
    <source>
        <dbReference type="SAM" id="Phobius"/>
    </source>
</evidence>
<sequence length="456" mass="52184">MIMVTIILNALFMALETDYDLKYKLFGFFEIADEFFMAIYTMEFLMKVYVNPGLYWKNGYNVFDAIILVISFVPMFADGGDSSAMGTMRIVRAFRSLRVLKTVSFIRGLQALVVALFKTMKSVVYVLGLMFLLMFIFAIIGYYYFGDPNTGDPDNWGDLGCALFTLFSLVTVDGWTDLQQNLDDLGMNSSRIFTIVFILIGYFIFFNMFIGVVIMEIQVEPLWPLSSRLNSPVLQVEPLWPLSSRLNPPVLQVEPLWPLSSRLNSPVLQVEPLWPLSSRLNPPVLQVEPLWPLSSRLNSPVLQVEPLCPLPPVLMGVPNGIGPYSHTSCTHATKRFENEVQSEREASLTQKKHAIIQRQKNEIRNLIQSQTGNFTKLVEQFNKSLRHTDYTVMEDLSTSMSFIDIYLTTLDHQDTTTNKLQQLYSEAILILSDLLEEDLIEMEQKALRERKIKMRA</sequence>
<evidence type="ECO:0000256" key="3">
    <source>
        <dbReference type="ARBA" id="ARBA00022989"/>
    </source>
</evidence>
<feature type="domain" description="Ion transport" evidence="6">
    <location>
        <begin position="1"/>
        <end position="218"/>
    </location>
</feature>
<dbReference type="RefSeq" id="XP_038860866.1">
    <property type="nucleotide sequence ID" value="XM_039004938.1"/>
</dbReference>
<dbReference type="InterPro" id="IPR005821">
    <property type="entry name" value="Ion_trans_dom"/>
</dbReference>
<dbReference type="Gene3D" id="1.20.120.350">
    <property type="entry name" value="Voltage-gated potassium channels. Chain C"/>
    <property type="match status" value="1"/>
</dbReference>
<dbReference type="GO" id="GO:0048240">
    <property type="term" value="P:sperm capacitation"/>
    <property type="evidence" value="ECO:0007669"/>
    <property type="project" value="TreeGrafter"/>
</dbReference>
<dbReference type="SUPFAM" id="SSF81324">
    <property type="entry name" value="Voltage-gated potassium channels"/>
    <property type="match status" value="1"/>
</dbReference>
<dbReference type="InterPro" id="IPR027359">
    <property type="entry name" value="Volt_channel_dom_sf"/>
</dbReference>
<dbReference type="Pfam" id="PF00520">
    <property type="entry name" value="Ion_trans"/>
    <property type="match status" value="1"/>
</dbReference>
<dbReference type="GO" id="GO:0005245">
    <property type="term" value="F:voltage-gated calcium channel activity"/>
    <property type="evidence" value="ECO:0007669"/>
    <property type="project" value="TreeGrafter"/>
</dbReference>
<dbReference type="GO" id="GO:0030317">
    <property type="term" value="P:flagellated sperm motility"/>
    <property type="evidence" value="ECO:0007669"/>
    <property type="project" value="TreeGrafter"/>
</dbReference>
<evidence type="ECO:0000259" key="6">
    <source>
        <dbReference type="Pfam" id="PF00520"/>
    </source>
</evidence>
<organism evidence="7 8">
    <name type="scientific">Salvelinus namaycush</name>
    <name type="common">Lake trout</name>
    <name type="synonym">Salmo namaycush</name>
    <dbReference type="NCBI Taxonomy" id="8040"/>
    <lineage>
        <taxon>Eukaryota</taxon>
        <taxon>Metazoa</taxon>
        <taxon>Chordata</taxon>
        <taxon>Craniata</taxon>
        <taxon>Vertebrata</taxon>
        <taxon>Euteleostomi</taxon>
        <taxon>Actinopterygii</taxon>
        <taxon>Neopterygii</taxon>
        <taxon>Teleostei</taxon>
        <taxon>Protacanthopterygii</taxon>
        <taxon>Salmoniformes</taxon>
        <taxon>Salmonidae</taxon>
        <taxon>Salmoninae</taxon>
        <taxon>Salvelinus</taxon>
    </lineage>
</organism>